<dbReference type="GO" id="GO:0008830">
    <property type="term" value="F:dTDP-4-dehydrorhamnose 3,5-epimerase activity"/>
    <property type="evidence" value="ECO:0007669"/>
    <property type="project" value="UniProtKB-EC"/>
</dbReference>
<dbReference type="EC" id="5.1.3.13" evidence="3"/>
<dbReference type="Pfam" id="PF00908">
    <property type="entry name" value="dTDP_sugar_isom"/>
    <property type="match status" value="1"/>
</dbReference>
<dbReference type="InterPro" id="IPR011051">
    <property type="entry name" value="RmlC_Cupin_sf"/>
</dbReference>
<accession>I6ZTT5</accession>
<evidence type="ECO:0000256" key="4">
    <source>
        <dbReference type="ARBA" id="ARBA00019595"/>
    </source>
</evidence>
<dbReference type="RefSeq" id="WP_014856841.1">
    <property type="nucleotide sequence ID" value="NC_018178.1"/>
</dbReference>
<evidence type="ECO:0000256" key="1">
    <source>
        <dbReference type="ARBA" id="ARBA00001298"/>
    </source>
</evidence>
<reference evidence="8 9" key="1">
    <citation type="journal article" date="2013" name="PLoS ONE">
        <title>Genomic analysis of Melioribacter roseus, facultatively anaerobic organotrophic bacterium representing a novel deep lineage within Bacteriodetes/Chlorobi group.</title>
        <authorList>
            <person name="Kadnikov V.V."/>
            <person name="Mardanov A.V."/>
            <person name="Podosokorskaya O.A."/>
            <person name="Gavrilov S.N."/>
            <person name="Kublanov I.V."/>
            <person name="Beletsky A.V."/>
            <person name="Bonch-Osmolovskaya E.A."/>
            <person name="Ravin N.V."/>
        </authorList>
    </citation>
    <scope>NUCLEOTIDE SEQUENCE [LARGE SCALE GENOMIC DNA]</scope>
    <source>
        <strain evidence="9">JCM 17771 / P3M-2</strain>
    </source>
</reference>
<dbReference type="Gene3D" id="2.60.120.10">
    <property type="entry name" value="Jelly Rolls"/>
    <property type="match status" value="1"/>
</dbReference>
<dbReference type="HOGENOM" id="CLU_1793417_0_0_10"/>
<evidence type="ECO:0000256" key="6">
    <source>
        <dbReference type="ARBA" id="ARBA00031424"/>
    </source>
</evidence>
<gene>
    <name evidence="8" type="ordered locus">MROS_2179</name>
</gene>
<proteinExistence type="predicted"/>
<organism evidence="8 9">
    <name type="scientific">Melioribacter roseus (strain DSM 23840 / JCM 17771 / VKM B-2668 / P3M-2)</name>
    <dbReference type="NCBI Taxonomy" id="1191523"/>
    <lineage>
        <taxon>Bacteria</taxon>
        <taxon>Pseudomonadati</taxon>
        <taxon>Ignavibacteriota</taxon>
        <taxon>Ignavibacteria</taxon>
        <taxon>Ignavibacteriales</taxon>
        <taxon>Melioribacteraceae</taxon>
        <taxon>Melioribacter</taxon>
    </lineage>
</organism>
<dbReference type="SUPFAM" id="SSF51182">
    <property type="entry name" value="RmlC-like cupins"/>
    <property type="match status" value="1"/>
</dbReference>
<dbReference type="Proteomes" id="UP000009011">
    <property type="component" value="Chromosome"/>
</dbReference>
<dbReference type="OrthoDB" id="826649at2"/>
<sequence>MTDELKPVLIKGGMAVDDRGSVSFVNDFNFSDVKRFYMVDNHRSGFVRAWHAHKNEAKYVTAVKGSAIIGAVKIDNWDNPSKDLEVHRFVLSEKTPAVLYIPRGYANGFMTLTEDAKLIFYSTSELKESINDDYRYDARYWNPWEIEER</sequence>
<dbReference type="AlphaFoldDB" id="I6ZTT5"/>
<evidence type="ECO:0000256" key="3">
    <source>
        <dbReference type="ARBA" id="ARBA00012098"/>
    </source>
</evidence>
<comment type="catalytic activity">
    <reaction evidence="1">
        <text>dTDP-4-dehydro-6-deoxy-alpha-D-glucose = dTDP-4-dehydro-beta-L-rhamnose</text>
        <dbReference type="Rhea" id="RHEA:16969"/>
        <dbReference type="ChEBI" id="CHEBI:57649"/>
        <dbReference type="ChEBI" id="CHEBI:62830"/>
        <dbReference type="EC" id="5.1.3.13"/>
    </reaction>
</comment>
<evidence type="ECO:0000313" key="9">
    <source>
        <dbReference type="Proteomes" id="UP000009011"/>
    </source>
</evidence>
<dbReference type="InterPro" id="IPR000888">
    <property type="entry name" value="RmlC-like"/>
</dbReference>
<evidence type="ECO:0000256" key="2">
    <source>
        <dbReference type="ARBA" id="ARBA00001997"/>
    </source>
</evidence>
<dbReference type="InterPro" id="IPR014710">
    <property type="entry name" value="RmlC-like_jellyroll"/>
</dbReference>
<dbReference type="KEGG" id="mro:MROS_2179"/>
<keyword evidence="9" id="KW-1185">Reference proteome</keyword>
<evidence type="ECO:0000313" key="8">
    <source>
        <dbReference type="EMBL" id="AFN75409.1"/>
    </source>
</evidence>
<name>I6ZTT5_MELRP</name>
<dbReference type="EMBL" id="CP003557">
    <property type="protein sequence ID" value="AFN75409.1"/>
    <property type="molecule type" value="Genomic_DNA"/>
</dbReference>
<dbReference type="eggNOG" id="COG1898">
    <property type="taxonomic scope" value="Bacteria"/>
</dbReference>
<evidence type="ECO:0000256" key="5">
    <source>
        <dbReference type="ARBA" id="ARBA00029758"/>
    </source>
</evidence>
<protein>
    <recommendedName>
        <fullName evidence="4">dTDP-4-dehydrorhamnose 3,5-epimerase</fullName>
        <ecNumber evidence="3">5.1.3.13</ecNumber>
    </recommendedName>
    <alternativeName>
        <fullName evidence="6">Thymidine diphospho-4-keto-rhamnose 3,5-epimerase</fullName>
    </alternativeName>
    <alternativeName>
        <fullName evidence="5">dTDP-4-keto-6-deoxyglucose 3,5-epimerase</fullName>
    </alternativeName>
    <alternativeName>
        <fullName evidence="7">dTDP-6-deoxy-D-xylo-4-hexulose 3,5-epimerase</fullName>
    </alternativeName>
</protein>
<evidence type="ECO:0000256" key="7">
    <source>
        <dbReference type="ARBA" id="ARBA00033311"/>
    </source>
</evidence>
<dbReference type="STRING" id="1191523.MROS_2179"/>
<comment type="function">
    <text evidence="2">Catalyzes the epimerization of the C3' and C5'positions of dTDP-6-deoxy-D-xylo-4-hexulose, forming dTDP-6-deoxy-L-lyxo-4-hexulose.</text>
</comment>